<gene>
    <name evidence="2" type="ORF">BDZ90DRAFT_46770</name>
</gene>
<sequence>MAYKVAMIVNDTALRRQAPQASSSLRLRRQHSHLQPSRQRFVQPARHRSPGQRGKLQIASSTRLLCPLSKLVTRHPKKSMPRLSNSPSSRLRSQAKRLARTQALRPANESAERAVTDAGTVMASSTSTRAQQGNAGQTSKAQTMRRRLLSACLSTESCPSSTSARSRQRCPTSTRRSLTSRALEVSARQADSLAEREADRLFFSARHCRRPQKRRTTTSSSPLLQQPPCLPRTTACELALTYVDRQQSRPPAVLLMG</sequence>
<feature type="compositionally biased region" description="Polar residues" evidence="1">
    <location>
        <begin position="122"/>
        <end position="142"/>
    </location>
</feature>
<dbReference type="Proteomes" id="UP000245884">
    <property type="component" value="Unassembled WGS sequence"/>
</dbReference>
<evidence type="ECO:0000256" key="1">
    <source>
        <dbReference type="SAM" id="MobiDB-lite"/>
    </source>
</evidence>
<feature type="region of interest" description="Disordered" evidence="1">
    <location>
        <begin position="71"/>
        <end position="182"/>
    </location>
</feature>
<dbReference type="EMBL" id="KZ819672">
    <property type="protein sequence ID" value="PWN26175.1"/>
    <property type="molecule type" value="Genomic_DNA"/>
</dbReference>
<evidence type="ECO:0000313" key="3">
    <source>
        <dbReference type="Proteomes" id="UP000245884"/>
    </source>
</evidence>
<dbReference type="AlphaFoldDB" id="A0A316USR5"/>
<feature type="compositionally biased region" description="Low complexity" evidence="1">
    <location>
        <begin position="81"/>
        <end position="92"/>
    </location>
</feature>
<dbReference type="RefSeq" id="XP_025360787.1">
    <property type="nucleotide sequence ID" value="XM_025509614.1"/>
</dbReference>
<proteinExistence type="predicted"/>
<feature type="compositionally biased region" description="Polar residues" evidence="1">
    <location>
        <begin position="152"/>
        <end position="180"/>
    </location>
</feature>
<keyword evidence="3" id="KW-1185">Reference proteome</keyword>
<protein>
    <submittedName>
        <fullName evidence="2">Uncharacterized protein</fullName>
    </submittedName>
</protein>
<name>A0A316USR5_9BASI</name>
<accession>A0A316USR5</accession>
<reference evidence="2 3" key="1">
    <citation type="journal article" date="2018" name="Mol. Biol. Evol.">
        <title>Broad Genomic Sampling Reveals a Smut Pathogenic Ancestry of the Fungal Clade Ustilaginomycotina.</title>
        <authorList>
            <person name="Kijpornyongpan T."/>
            <person name="Mondo S.J."/>
            <person name="Barry K."/>
            <person name="Sandor L."/>
            <person name="Lee J."/>
            <person name="Lipzen A."/>
            <person name="Pangilinan J."/>
            <person name="LaButti K."/>
            <person name="Hainaut M."/>
            <person name="Henrissat B."/>
            <person name="Grigoriev I.V."/>
            <person name="Spatafora J.W."/>
            <person name="Aime M.C."/>
        </authorList>
    </citation>
    <scope>NUCLEOTIDE SEQUENCE [LARGE SCALE GENOMIC DNA]</scope>
    <source>
        <strain evidence="2 3">MCA 5214</strain>
    </source>
</reference>
<dbReference type="GeneID" id="37031437"/>
<evidence type="ECO:0000313" key="2">
    <source>
        <dbReference type="EMBL" id="PWN26175.1"/>
    </source>
</evidence>
<organism evidence="2 3">
    <name type="scientific">Jaminaea rosea</name>
    <dbReference type="NCBI Taxonomy" id="1569628"/>
    <lineage>
        <taxon>Eukaryota</taxon>
        <taxon>Fungi</taxon>
        <taxon>Dikarya</taxon>
        <taxon>Basidiomycota</taxon>
        <taxon>Ustilaginomycotina</taxon>
        <taxon>Exobasidiomycetes</taxon>
        <taxon>Microstromatales</taxon>
        <taxon>Microstromatales incertae sedis</taxon>
        <taxon>Jaminaea</taxon>
    </lineage>
</organism>
<feature type="region of interest" description="Disordered" evidence="1">
    <location>
        <begin position="19"/>
        <end position="56"/>
    </location>
</feature>